<dbReference type="OrthoDB" id="2407093at2759"/>
<feature type="region of interest" description="Disordered" evidence="1">
    <location>
        <begin position="535"/>
        <end position="701"/>
    </location>
</feature>
<dbReference type="Gene3D" id="2.120.10.80">
    <property type="entry name" value="Kelch-type beta propeller"/>
    <property type="match status" value="1"/>
</dbReference>
<reference evidence="3" key="1">
    <citation type="journal article" date="2020" name="Fungal Divers.">
        <title>Resolving the Mortierellaceae phylogeny through synthesis of multi-gene phylogenetics and phylogenomics.</title>
        <authorList>
            <person name="Vandepol N."/>
            <person name="Liber J."/>
            <person name="Desiro A."/>
            <person name="Na H."/>
            <person name="Kennedy M."/>
            <person name="Barry K."/>
            <person name="Grigoriev I.V."/>
            <person name="Miller A.N."/>
            <person name="O'Donnell K."/>
            <person name="Stajich J.E."/>
            <person name="Bonito G."/>
        </authorList>
    </citation>
    <scope>NUCLEOTIDE SEQUENCE</scope>
    <source>
        <strain evidence="3">KOD948</strain>
    </source>
</reference>
<evidence type="ECO:0000256" key="1">
    <source>
        <dbReference type="SAM" id="MobiDB-lite"/>
    </source>
</evidence>
<keyword evidence="4" id="KW-1185">Reference proteome</keyword>
<feature type="region of interest" description="Disordered" evidence="1">
    <location>
        <begin position="383"/>
        <end position="491"/>
    </location>
</feature>
<dbReference type="AlphaFoldDB" id="A0A9P6Q7A7"/>
<accession>A0A9P6Q7A7</accession>
<comment type="caution">
    <text evidence="3">The sequence shown here is derived from an EMBL/GenBank/DDBJ whole genome shotgun (WGS) entry which is preliminary data.</text>
</comment>
<protein>
    <submittedName>
        <fullName evidence="3">Uncharacterized protein</fullName>
    </submittedName>
</protein>
<keyword evidence="2" id="KW-0472">Membrane</keyword>
<feature type="compositionally biased region" description="Polar residues" evidence="1">
    <location>
        <begin position="536"/>
        <end position="548"/>
    </location>
</feature>
<evidence type="ECO:0000313" key="4">
    <source>
        <dbReference type="Proteomes" id="UP000726737"/>
    </source>
</evidence>
<dbReference type="Pfam" id="PF01344">
    <property type="entry name" value="Kelch_1"/>
    <property type="match status" value="1"/>
</dbReference>
<proteinExistence type="predicted"/>
<dbReference type="Proteomes" id="UP000726737">
    <property type="component" value="Unassembled WGS sequence"/>
</dbReference>
<feature type="compositionally biased region" description="Polar residues" evidence="1">
    <location>
        <begin position="445"/>
        <end position="468"/>
    </location>
</feature>
<feature type="compositionally biased region" description="Basic and acidic residues" evidence="1">
    <location>
        <begin position="397"/>
        <end position="429"/>
    </location>
</feature>
<feature type="compositionally biased region" description="Basic and acidic residues" evidence="1">
    <location>
        <begin position="563"/>
        <end position="580"/>
    </location>
</feature>
<name>A0A9P6Q7A7_9FUNG</name>
<feature type="compositionally biased region" description="Polar residues" evidence="1">
    <location>
        <begin position="759"/>
        <end position="777"/>
    </location>
</feature>
<evidence type="ECO:0000256" key="2">
    <source>
        <dbReference type="SAM" id="Phobius"/>
    </source>
</evidence>
<feature type="compositionally biased region" description="Low complexity" evidence="1">
    <location>
        <begin position="582"/>
        <end position="602"/>
    </location>
</feature>
<feature type="transmembrane region" description="Helical" evidence="2">
    <location>
        <begin position="355"/>
        <end position="377"/>
    </location>
</feature>
<feature type="compositionally biased region" description="Polar residues" evidence="1">
    <location>
        <begin position="818"/>
        <end position="830"/>
    </location>
</feature>
<gene>
    <name evidence="3" type="ORF">BG011_000363</name>
</gene>
<feature type="compositionally biased region" description="Low complexity" evidence="1">
    <location>
        <begin position="614"/>
        <end position="628"/>
    </location>
</feature>
<feature type="compositionally biased region" description="Low complexity" evidence="1">
    <location>
        <begin position="790"/>
        <end position="817"/>
    </location>
</feature>
<feature type="compositionally biased region" description="Polar residues" evidence="1">
    <location>
        <begin position="633"/>
        <end position="643"/>
    </location>
</feature>
<feature type="compositionally biased region" description="Basic residues" evidence="1">
    <location>
        <begin position="383"/>
        <end position="396"/>
    </location>
</feature>
<organism evidence="3 4">
    <name type="scientific">Mortierella polycephala</name>
    <dbReference type="NCBI Taxonomy" id="41804"/>
    <lineage>
        <taxon>Eukaryota</taxon>
        <taxon>Fungi</taxon>
        <taxon>Fungi incertae sedis</taxon>
        <taxon>Mucoromycota</taxon>
        <taxon>Mortierellomycotina</taxon>
        <taxon>Mortierellomycetes</taxon>
        <taxon>Mortierellales</taxon>
        <taxon>Mortierellaceae</taxon>
        <taxon>Mortierella</taxon>
    </lineage>
</organism>
<dbReference type="InterPro" id="IPR015915">
    <property type="entry name" value="Kelch-typ_b-propeller"/>
</dbReference>
<feature type="region of interest" description="Disordered" evidence="1">
    <location>
        <begin position="723"/>
        <end position="847"/>
    </location>
</feature>
<dbReference type="EMBL" id="JAAAJA010000107">
    <property type="protein sequence ID" value="KAG0262088.1"/>
    <property type="molecule type" value="Genomic_DNA"/>
</dbReference>
<dbReference type="InterPro" id="IPR006652">
    <property type="entry name" value="Kelch_1"/>
</dbReference>
<keyword evidence="2" id="KW-0812">Transmembrane</keyword>
<keyword evidence="2" id="KW-1133">Transmembrane helix</keyword>
<dbReference type="SUPFAM" id="SSF117281">
    <property type="entry name" value="Kelch motif"/>
    <property type="match status" value="1"/>
</dbReference>
<feature type="compositionally biased region" description="Polar residues" evidence="1">
    <location>
        <begin position="686"/>
        <end position="699"/>
    </location>
</feature>
<evidence type="ECO:0000313" key="3">
    <source>
        <dbReference type="EMBL" id="KAG0262088.1"/>
    </source>
</evidence>
<feature type="compositionally biased region" description="Basic and acidic residues" evidence="1">
    <location>
        <begin position="603"/>
        <end position="612"/>
    </location>
</feature>
<sequence length="847" mass="91818">MAILPTFTSSCIAPDNAGRRFYLFGVVSSGHLEVHSVDLSNTLQPSSTLVSATTAAVGSTDWDPQSRLGCYSYMGDSPPANSPITVIQFGITIQAQFFPNGTWLAITTGSTTEAPFDYVSPKMFSLVGSTNGWNWFLARTTPKSPSADGSSSWKDVRIGSRETFESQDLTLTGSEPLLTVGAIAQDIANFGNGHLFTFEQSGSAGSVFRAIGNKRPDRNLTATETLVNVTKINAVDMGGVNLSPDAIPVTSAFAAFILDKSPKGTISMFSIDPRSATYKMVQSSINGMTPLFLSGQSVTSLNSKIVVYGGQEQGSDASTNVVHVFDVISGTWTGPALVDPASVGGQNTSSSGMSLGAVIGIAAGVVFLLLAVGLFVWRRRRKSRRQTIGSKQHKANPKRDSKEGMIDLKRLEGKRQPAPEVQDDQRKLTVDSNTTLAYTERVATAPNTPQSTKSHLTTKGSVRQQRSNSRPERSSRHNSMHSMRSNASSGHISLIPASSSIYLSESLSILPPTPTVPSVYTATTIHHDPRHLQRHPYNTASASQSQLPSRKGSVYKVTVSDSYDDRRPLHGEDTSVEYRTHQQSSSYTSTSDSPPSTSSSTDQSRRQGEKSRQPRQSTSRSRTQDTSTLPCLPTSSQPLSSASPRHAVNESALPAGRDQAPSPKQPSTPRQRKKKAPPEFPRSKTDPSPNLSSTANYRDSGSYKVEIKNPIILEQQQYHLSASTSSTGASLRAVPKPPTTPTTPRYTDHTSFADAAPRSNVTHTPSSAVPISNYSSSPHRDDQQLRHQHQQQSQQQSNHHNYNWQQQQGHIEHQQQQLTDSNNFVAQSPKTPKLGSLPRPIPRDANK</sequence>